<dbReference type="Gene3D" id="1.10.630.10">
    <property type="entry name" value="Cytochrome P450"/>
    <property type="match status" value="1"/>
</dbReference>
<gene>
    <name evidence="9" type="ORF">GLAREA_01225</name>
</gene>
<keyword evidence="3 7" id="KW-0479">Metal-binding</keyword>
<dbReference type="InterPro" id="IPR036396">
    <property type="entry name" value="Cyt_P450_sf"/>
</dbReference>
<dbReference type="SUPFAM" id="SSF48264">
    <property type="entry name" value="Cytochrome P450"/>
    <property type="match status" value="1"/>
</dbReference>
<dbReference type="GO" id="GO:0016712">
    <property type="term" value="F:oxidoreductase activity, acting on paired donors, with incorporation or reduction of molecular oxygen, reduced flavin or flavoprotein as one donor, and incorporation of one atom of oxygen"/>
    <property type="evidence" value="ECO:0007669"/>
    <property type="project" value="InterPro"/>
</dbReference>
<evidence type="ECO:0000313" key="9">
    <source>
        <dbReference type="EMBL" id="EPE25313.1"/>
    </source>
</evidence>
<dbReference type="InterPro" id="IPR001128">
    <property type="entry name" value="Cyt_P450"/>
</dbReference>
<dbReference type="KEGG" id="glz:GLAREA_01225"/>
<dbReference type="PROSITE" id="PS00086">
    <property type="entry name" value="CYTOCHROME_P450"/>
    <property type="match status" value="1"/>
</dbReference>
<dbReference type="Pfam" id="PF00067">
    <property type="entry name" value="p450"/>
    <property type="match status" value="1"/>
</dbReference>
<evidence type="ECO:0000256" key="4">
    <source>
        <dbReference type="ARBA" id="ARBA00023002"/>
    </source>
</evidence>
<evidence type="ECO:0000313" key="10">
    <source>
        <dbReference type="Proteomes" id="UP000016922"/>
    </source>
</evidence>
<dbReference type="AlphaFoldDB" id="S3DFA5"/>
<evidence type="ECO:0000256" key="8">
    <source>
        <dbReference type="SAM" id="SignalP"/>
    </source>
</evidence>
<proteinExistence type="inferred from homology"/>
<keyword evidence="8" id="KW-0732">Signal</keyword>
<dbReference type="Proteomes" id="UP000016922">
    <property type="component" value="Unassembled WGS sequence"/>
</dbReference>
<dbReference type="OMA" id="KLWANFY"/>
<sequence>MVYATTSLLLALTALFLYIIQKQSRRNHRSQQRGCQPPAKLYSYDPFFGLDVTLLTSMDIPSLSRHHEKLGKTFEVNALLGLSEVCTAETENIRVVNTAGKVWGIEPFRLPGMEYLCGRGFLTTDGEMWNHSRKLLKPTFSKTNIVDLSPLSKELDKLLETIPANGSVIDLQPALSNMVSSNQKSPLHFVTIDPVLATSMDFLLGVLPSDETHEAPHTPSVFIASFHDAIFRTMFRVLLGRLWALVPKAIYLKNCKISHEFIDFYVGKALESQASTDKYDEEDLDAAPRQSMVRSLAAQTDDRVHIRSQIIQGMLASGETISALLGNTLLVLSRHPKYWEQVRAEALRGGSDLFQFDALRNSLRLYPVFPVLARVALSDTTLPTGGGKNQDLPIFVPKGSTVVMSYYTLHRDTSIFGSNVETFRPERWDEIHPEQWEFLPFGGGLRACMAQNKVLVEAAYVLIRLAARFEVLESGDEVPWKGQLMLTCKSANGCKVSLRKRGGTAPL</sequence>
<dbReference type="STRING" id="1116229.S3DFA5"/>
<comment type="similarity">
    <text evidence="2 7">Belongs to the cytochrome P450 family.</text>
</comment>
<dbReference type="PANTHER" id="PTHR24287">
    <property type="entry name" value="P450, PUTATIVE (EUROFUNG)-RELATED"/>
    <property type="match status" value="1"/>
</dbReference>
<evidence type="ECO:0000256" key="6">
    <source>
        <dbReference type="ARBA" id="ARBA00023033"/>
    </source>
</evidence>
<dbReference type="PANTHER" id="PTHR24287:SF17">
    <property type="entry name" value="P450, PUTATIVE (EUROFUNG)-RELATED"/>
    <property type="match status" value="1"/>
</dbReference>
<dbReference type="GeneID" id="19460283"/>
<keyword evidence="5 7" id="KW-0408">Iron</keyword>
<accession>S3DFA5</accession>
<comment type="cofactor">
    <cofactor evidence="1">
        <name>heme</name>
        <dbReference type="ChEBI" id="CHEBI:30413"/>
    </cofactor>
</comment>
<dbReference type="RefSeq" id="XP_008086632.1">
    <property type="nucleotide sequence ID" value="XM_008088441.1"/>
</dbReference>
<evidence type="ECO:0000256" key="2">
    <source>
        <dbReference type="ARBA" id="ARBA00010617"/>
    </source>
</evidence>
<dbReference type="GO" id="GO:0005506">
    <property type="term" value="F:iron ion binding"/>
    <property type="evidence" value="ECO:0007669"/>
    <property type="project" value="InterPro"/>
</dbReference>
<name>S3DFA5_GLAL2</name>
<evidence type="ECO:0000256" key="5">
    <source>
        <dbReference type="ARBA" id="ARBA00023004"/>
    </source>
</evidence>
<keyword evidence="6 7" id="KW-0503">Monooxygenase</keyword>
<keyword evidence="10" id="KW-1185">Reference proteome</keyword>
<dbReference type="InterPro" id="IPR002974">
    <property type="entry name" value="Cyt_P450_E_CYP52_ascomycetes"/>
</dbReference>
<feature type="signal peptide" evidence="8">
    <location>
        <begin position="1"/>
        <end position="24"/>
    </location>
</feature>
<dbReference type="GO" id="GO:0020037">
    <property type="term" value="F:heme binding"/>
    <property type="evidence" value="ECO:0007669"/>
    <property type="project" value="InterPro"/>
</dbReference>
<keyword evidence="7" id="KW-0349">Heme</keyword>
<dbReference type="InterPro" id="IPR047146">
    <property type="entry name" value="Cyt_P450_E_CYP52_fungi"/>
</dbReference>
<protein>
    <submittedName>
        <fullName evidence="9">Cytochrome P450</fullName>
    </submittedName>
</protein>
<dbReference type="OrthoDB" id="1470350at2759"/>
<evidence type="ECO:0000256" key="7">
    <source>
        <dbReference type="RuleBase" id="RU000461"/>
    </source>
</evidence>
<evidence type="ECO:0000256" key="1">
    <source>
        <dbReference type="ARBA" id="ARBA00001971"/>
    </source>
</evidence>
<organism evidence="9 10">
    <name type="scientific">Glarea lozoyensis (strain ATCC 20868 / MF5171)</name>
    <dbReference type="NCBI Taxonomy" id="1116229"/>
    <lineage>
        <taxon>Eukaryota</taxon>
        <taxon>Fungi</taxon>
        <taxon>Dikarya</taxon>
        <taxon>Ascomycota</taxon>
        <taxon>Pezizomycotina</taxon>
        <taxon>Leotiomycetes</taxon>
        <taxon>Helotiales</taxon>
        <taxon>Helotiaceae</taxon>
        <taxon>Glarea</taxon>
    </lineage>
</organism>
<dbReference type="EMBL" id="KE145371">
    <property type="protein sequence ID" value="EPE25313.1"/>
    <property type="molecule type" value="Genomic_DNA"/>
</dbReference>
<reference evidence="9 10" key="1">
    <citation type="journal article" date="2013" name="BMC Genomics">
        <title>Genomics-driven discovery of the pneumocandin biosynthetic gene cluster in the fungus Glarea lozoyensis.</title>
        <authorList>
            <person name="Chen L."/>
            <person name="Yue Q."/>
            <person name="Zhang X."/>
            <person name="Xiang M."/>
            <person name="Wang C."/>
            <person name="Li S."/>
            <person name="Che Y."/>
            <person name="Ortiz-Lopez F.J."/>
            <person name="Bills G.F."/>
            <person name="Liu X."/>
            <person name="An Z."/>
        </authorList>
    </citation>
    <scope>NUCLEOTIDE SEQUENCE [LARGE SCALE GENOMIC DNA]</scope>
    <source>
        <strain evidence="10">ATCC 20868 / MF5171</strain>
    </source>
</reference>
<dbReference type="HOGENOM" id="CLU_001570_27_0_1"/>
<keyword evidence="4 7" id="KW-0560">Oxidoreductase</keyword>
<feature type="chain" id="PRO_5004519801" evidence="8">
    <location>
        <begin position="25"/>
        <end position="507"/>
    </location>
</feature>
<dbReference type="eggNOG" id="KOG0157">
    <property type="taxonomic scope" value="Eukaryota"/>
</dbReference>
<dbReference type="InterPro" id="IPR017972">
    <property type="entry name" value="Cyt_P450_CS"/>
</dbReference>
<dbReference type="PRINTS" id="PR01239">
    <property type="entry name" value="EP450IICYP52"/>
</dbReference>
<evidence type="ECO:0000256" key="3">
    <source>
        <dbReference type="ARBA" id="ARBA00022723"/>
    </source>
</evidence>